<dbReference type="NCBIfam" id="TIGR01509">
    <property type="entry name" value="HAD-SF-IA-v3"/>
    <property type="match status" value="1"/>
</dbReference>
<dbReference type="InterPro" id="IPR051806">
    <property type="entry name" value="HAD-like_SPP"/>
</dbReference>
<dbReference type="InterPro" id="IPR023214">
    <property type="entry name" value="HAD_sf"/>
</dbReference>
<reference evidence="1 2" key="1">
    <citation type="submission" date="2014-11" db="EMBL/GenBank/DDBJ databases">
        <title>Genomics and ecophysiology of heterotrophic nitrogen fixing bacteria isolated from estuarine surface water.</title>
        <authorList>
            <person name="Bentzon-Tilia M."/>
            <person name="Severin I."/>
            <person name="Hansen L.H."/>
            <person name="Riemann L."/>
        </authorList>
    </citation>
    <scope>NUCLEOTIDE SEQUENCE [LARGE SCALE GENOMIC DNA]</scope>
    <source>
        <strain evidence="1 2">BAL398</strain>
    </source>
</reference>
<dbReference type="InterPro" id="IPR036412">
    <property type="entry name" value="HAD-like_sf"/>
</dbReference>
<gene>
    <name evidence="1" type="ORF">OO17_27500</name>
</gene>
<dbReference type="Gene3D" id="3.40.50.1000">
    <property type="entry name" value="HAD superfamily/HAD-like"/>
    <property type="match status" value="1"/>
</dbReference>
<dbReference type="Pfam" id="PF00702">
    <property type="entry name" value="Hydrolase"/>
    <property type="match status" value="1"/>
</dbReference>
<keyword evidence="1" id="KW-0378">Hydrolase</keyword>
<dbReference type="PRINTS" id="PR00413">
    <property type="entry name" value="HADHALOGNASE"/>
</dbReference>
<dbReference type="Proteomes" id="UP000032515">
    <property type="component" value="Unassembled WGS sequence"/>
</dbReference>
<dbReference type="PANTHER" id="PTHR43481:SF4">
    <property type="entry name" value="GLYCEROL-1-PHOSPHATE PHOSPHOHYDROLASE 1-RELATED"/>
    <property type="match status" value="1"/>
</dbReference>
<dbReference type="PATRIC" id="fig|1076.23.peg.2095"/>
<dbReference type="GO" id="GO:0050308">
    <property type="term" value="F:sugar-phosphatase activity"/>
    <property type="evidence" value="ECO:0007669"/>
    <property type="project" value="TreeGrafter"/>
</dbReference>
<dbReference type="SUPFAM" id="SSF56784">
    <property type="entry name" value="HAD-like"/>
    <property type="match status" value="1"/>
</dbReference>
<protein>
    <submittedName>
        <fullName evidence="1">HAD family hydrolase</fullName>
    </submittedName>
</protein>
<dbReference type="PANTHER" id="PTHR43481">
    <property type="entry name" value="FRUCTOSE-1-PHOSPHATE PHOSPHATASE"/>
    <property type="match status" value="1"/>
</dbReference>
<dbReference type="CDD" id="cd07505">
    <property type="entry name" value="HAD_BPGM-like"/>
    <property type="match status" value="1"/>
</dbReference>
<dbReference type="OrthoDB" id="9800058at2"/>
<dbReference type="InterPro" id="IPR023198">
    <property type="entry name" value="PGP-like_dom2"/>
</dbReference>
<dbReference type="SFLD" id="SFLDS00003">
    <property type="entry name" value="Haloacid_Dehalogenase"/>
    <property type="match status" value="1"/>
</dbReference>
<comment type="caution">
    <text evidence="1">The sequence shown here is derived from an EMBL/GenBank/DDBJ whole genome shotgun (WGS) entry which is preliminary data.</text>
</comment>
<organism evidence="1 2">
    <name type="scientific">Rhodopseudomonas palustris</name>
    <dbReference type="NCBI Taxonomy" id="1076"/>
    <lineage>
        <taxon>Bacteria</taxon>
        <taxon>Pseudomonadati</taxon>
        <taxon>Pseudomonadota</taxon>
        <taxon>Alphaproteobacteria</taxon>
        <taxon>Hyphomicrobiales</taxon>
        <taxon>Nitrobacteraceae</taxon>
        <taxon>Rhodopseudomonas</taxon>
    </lineage>
</organism>
<dbReference type="EMBL" id="JXXE01000702">
    <property type="protein sequence ID" value="KIZ34035.1"/>
    <property type="molecule type" value="Genomic_DNA"/>
</dbReference>
<accession>A0A0D7E0M9</accession>
<evidence type="ECO:0000313" key="2">
    <source>
        <dbReference type="Proteomes" id="UP000032515"/>
    </source>
</evidence>
<dbReference type="AlphaFoldDB" id="A0A0D7E0M9"/>
<dbReference type="Gene3D" id="1.10.150.240">
    <property type="entry name" value="Putative phosphatase, domain 2"/>
    <property type="match status" value="1"/>
</dbReference>
<proteinExistence type="predicted"/>
<evidence type="ECO:0000313" key="1">
    <source>
        <dbReference type="EMBL" id="KIZ34035.1"/>
    </source>
</evidence>
<dbReference type="InterPro" id="IPR006439">
    <property type="entry name" value="HAD-SF_hydro_IA"/>
</dbReference>
<dbReference type="SFLD" id="SFLDG01129">
    <property type="entry name" value="C1.5:_HAD__Beta-PGM__Phosphata"/>
    <property type="match status" value="1"/>
</dbReference>
<sequence length="229" mass="24361">MSGDWQVDAVLLDMDGTLIDTERIYISSLTNVLTGFGYADAETVCHAMVGLTGPDCQQLLIARYGADVPLDAINRAFVARRDDVLRDGLPLKPGARELLDALREADCPMALVTSASRRTAEQHLTLAGIRARFATLLTRDDVAHGKPDPALYLLAARTMRARPQACVAVEDSSVGVAAAHGAGVITLMVPDLEQPGAETRAQCAAVLPDLHQVLATLRARGGLRAARPS</sequence>
<name>A0A0D7E0M9_RHOPL</name>
<dbReference type="RefSeq" id="WP_044417997.1">
    <property type="nucleotide sequence ID" value="NZ_JXXE01000702.1"/>
</dbReference>